<evidence type="ECO:0000256" key="1">
    <source>
        <dbReference type="ARBA" id="ARBA00034125"/>
    </source>
</evidence>
<dbReference type="PANTHER" id="PTHR31082">
    <property type="entry name" value="PHEROMONE-REGULATED MEMBRANE PROTEIN 10"/>
    <property type="match status" value="1"/>
</dbReference>
<feature type="region of interest" description="Disordered" evidence="2">
    <location>
        <begin position="330"/>
        <end position="390"/>
    </location>
</feature>
<dbReference type="Proteomes" id="UP000308802">
    <property type="component" value="Unassembled WGS sequence"/>
</dbReference>
<gene>
    <name evidence="6" type="ORF">D6D19_03217</name>
    <name evidence="5" type="ORF">D6D28_01856</name>
</gene>
<name>A0A4S8SW09_AURPU</name>
<feature type="transmembrane region" description="Helical" evidence="3">
    <location>
        <begin position="603"/>
        <end position="620"/>
    </location>
</feature>
<evidence type="ECO:0000256" key="3">
    <source>
        <dbReference type="SAM" id="Phobius"/>
    </source>
</evidence>
<evidence type="ECO:0000313" key="7">
    <source>
        <dbReference type="Proteomes" id="UP000304951"/>
    </source>
</evidence>
<organism evidence="5 7">
    <name type="scientific">Aureobasidium pullulans</name>
    <name type="common">Black yeast</name>
    <name type="synonym">Pullularia pullulans</name>
    <dbReference type="NCBI Taxonomy" id="5580"/>
    <lineage>
        <taxon>Eukaryota</taxon>
        <taxon>Fungi</taxon>
        <taxon>Dikarya</taxon>
        <taxon>Ascomycota</taxon>
        <taxon>Pezizomycotina</taxon>
        <taxon>Dothideomycetes</taxon>
        <taxon>Dothideomycetidae</taxon>
        <taxon>Dothideales</taxon>
        <taxon>Saccotheciaceae</taxon>
        <taxon>Aureobasidium</taxon>
    </lineage>
</organism>
<feature type="compositionally biased region" description="Polar residues" evidence="2">
    <location>
        <begin position="350"/>
        <end position="368"/>
    </location>
</feature>
<feature type="compositionally biased region" description="Low complexity" evidence="2">
    <location>
        <begin position="78"/>
        <end position="89"/>
    </location>
</feature>
<feature type="compositionally biased region" description="Polar residues" evidence="2">
    <location>
        <begin position="27"/>
        <end position="40"/>
    </location>
</feature>
<dbReference type="InterPro" id="IPR051361">
    <property type="entry name" value="ThrE/Ser_Exporter"/>
</dbReference>
<feature type="transmembrane region" description="Helical" evidence="3">
    <location>
        <begin position="942"/>
        <end position="963"/>
    </location>
</feature>
<dbReference type="Pfam" id="PF06738">
    <property type="entry name" value="ThrE"/>
    <property type="match status" value="1"/>
</dbReference>
<feature type="compositionally biased region" description="Low complexity" evidence="2">
    <location>
        <begin position="141"/>
        <end position="153"/>
    </location>
</feature>
<feature type="compositionally biased region" description="Low complexity" evidence="2">
    <location>
        <begin position="203"/>
        <end position="214"/>
    </location>
</feature>
<evidence type="ECO:0000259" key="4">
    <source>
        <dbReference type="Pfam" id="PF06738"/>
    </source>
</evidence>
<protein>
    <submittedName>
        <fullName evidence="5">DUF1212-domain-containing protein</fullName>
    </submittedName>
</protein>
<dbReference type="AlphaFoldDB" id="A0A4S8SW09"/>
<proteinExistence type="inferred from homology"/>
<feature type="transmembrane region" description="Helical" evidence="3">
    <location>
        <begin position="692"/>
        <end position="716"/>
    </location>
</feature>
<keyword evidence="3" id="KW-0812">Transmembrane</keyword>
<evidence type="ECO:0000313" key="5">
    <source>
        <dbReference type="EMBL" id="THV75404.1"/>
    </source>
</evidence>
<feature type="domain" description="Threonine/serine exporter-like N-terminal" evidence="4">
    <location>
        <begin position="471"/>
        <end position="712"/>
    </location>
</feature>
<sequence>MSSANTPRIELNPFEDPPEALEHGPYFNSNQSSDYLSSMEPSRPGSAGGIRAKDKKKVGFHPDAEEPPLFRKHRPASITLPTRITLTPPSGLSPGFASSESPFISHSRDSSGTGEALLSSYRSHAPEVSSEVSDQIKAAFASSSSPTASSPTIPRIPPRPVLRRGDSALSTVSDNDHENTVQGRRAREAHERGKRLELDERISSAPASRATSPARKLALPKLKLNLSDIPLQDFSQVNVEEDAHERDPLRHLDDSASENLHASAHKLVRAHAAMAQPALHIGPSSGLVSAAATPNYEREAYLDYVPKPERHRAGVLGALLKLYNHDGPSDLGHDRSSSLPRPAHFRDGSSGFNTPQHSPPSSGYNTPISRPVSGYSTPGGRHSKLWHSKSHSNSTSSLAYLVGSSVSGGTPISGLPLGEQVTENLRQRHEAEKRIKKARSSNVLGRIGRPRLEEEIRITKHIAETLARQKYLLKLCRALITYGAPTHRMETYMRMSARVLEVDCQFLYIPGCMICSFDDLTTHTTEVQMVRAGEALDLGKLRDAHDVYKDVLHDRMGVQDATQRIEDIFNKEPPFNNRWLVAMSGLGCASVAPFAFNAAWIDLPICCLLGCIVGYLQVIAFRSEGISNMFEILATIITSFLARAFASIGHGKYFCFSALVQSSIALILPGWIVLRASLELQSKSLVSGSTRMVYAIIYSLLLGFGITIGTVLYGAVDHNAVSTTKCLDNRPSAIDVRLQYVAVIVFSFCLCVLNQAKWRQMPTMMAIAIIGYLVNSGFKNRFPGNTQISATISALAIGLVANLHSRFGTKVENKALDIWEAHLRPQVRKFHKWIRGKSTARRNILSKKRMEAMESGNAYDNESIFTPHIRRVGYGLAAASMLPAILVQVPSGLAVSGSLLAGVSAADQIAGKITNGSTVTDAATLESGGSVNSVAFNVGYSVVQIAIGITVGLFASTLIVYPFGKRRSGLFSL</sequence>
<evidence type="ECO:0000256" key="2">
    <source>
        <dbReference type="SAM" id="MobiDB-lite"/>
    </source>
</evidence>
<feature type="region of interest" description="Disordered" evidence="2">
    <location>
        <begin position="139"/>
        <end position="214"/>
    </location>
</feature>
<accession>A0A4S8SW09</accession>
<comment type="caution">
    <text evidence="5">The sequence shown here is derived from an EMBL/GenBank/DDBJ whole genome shotgun (WGS) entry which is preliminary data.</text>
</comment>
<keyword evidence="3" id="KW-0472">Membrane</keyword>
<dbReference type="GO" id="GO:0022857">
    <property type="term" value="F:transmembrane transporter activity"/>
    <property type="evidence" value="ECO:0007669"/>
    <property type="project" value="InterPro"/>
</dbReference>
<keyword evidence="3" id="KW-1133">Transmembrane helix</keyword>
<feature type="compositionally biased region" description="Basic residues" evidence="2">
    <location>
        <begin position="381"/>
        <end position="390"/>
    </location>
</feature>
<feature type="transmembrane region" description="Helical" evidence="3">
    <location>
        <begin position="737"/>
        <end position="755"/>
    </location>
</feature>
<reference evidence="7 8" key="1">
    <citation type="submission" date="2018-10" db="EMBL/GenBank/DDBJ databases">
        <title>Fifty Aureobasidium pullulans genomes reveal a recombining polyextremotolerant generalist.</title>
        <authorList>
            <person name="Gostincar C."/>
            <person name="Turk M."/>
            <person name="Zajc J."/>
            <person name="Gunde-Cimerman N."/>
        </authorList>
    </citation>
    <scope>NUCLEOTIDE SEQUENCE [LARGE SCALE GENOMIC DNA]</scope>
    <source>
        <strain evidence="6 8">EXF-10659</strain>
        <strain evidence="5 7">EXF-11900</strain>
    </source>
</reference>
<feature type="transmembrane region" description="Helical" evidence="3">
    <location>
        <begin position="872"/>
        <end position="889"/>
    </location>
</feature>
<dbReference type="EMBL" id="QZAF01000039">
    <property type="protein sequence ID" value="THV75404.1"/>
    <property type="molecule type" value="Genomic_DNA"/>
</dbReference>
<dbReference type="InterPro" id="IPR010619">
    <property type="entry name" value="ThrE-like_N"/>
</dbReference>
<feature type="region of interest" description="Disordered" evidence="2">
    <location>
        <begin position="1"/>
        <end position="119"/>
    </location>
</feature>
<dbReference type="EMBL" id="QZAO01000067">
    <property type="protein sequence ID" value="THW76375.1"/>
    <property type="molecule type" value="Genomic_DNA"/>
</dbReference>
<feature type="transmembrane region" description="Helical" evidence="3">
    <location>
        <begin position="626"/>
        <end position="646"/>
    </location>
</feature>
<evidence type="ECO:0000313" key="6">
    <source>
        <dbReference type="EMBL" id="THW76375.1"/>
    </source>
</evidence>
<dbReference type="PANTHER" id="PTHR31082:SF4">
    <property type="entry name" value="PHEROMONE-REGULATED MEMBRANE PROTEIN 10"/>
    <property type="match status" value="1"/>
</dbReference>
<comment type="similarity">
    <text evidence="1">Belongs to the ThrE exporter (TC 2.A.79) family.</text>
</comment>
<feature type="transmembrane region" description="Helical" evidence="3">
    <location>
        <begin position="653"/>
        <end position="672"/>
    </location>
</feature>
<feature type="compositionally biased region" description="Basic and acidic residues" evidence="2">
    <location>
        <begin position="174"/>
        <end position="202"/>
    </location>
</feature>
<evidence type="ECO:0000313" key="8">
    <source>
        <dbReference type="Proteomes" id="UP000308802"/>
    </source>
</evidence>
<dbReference type="Proteomes" id="UP000304951">
    <property type="component" value="Unassembled WGS sequence"/>
</dbReference>